<evidence type="ECO:0000259" key="8">
    <source>
        <dbReference type="PROSITE" id="PS51910"/>
    </source>
</evidence>
<sequence length="465" mass="49758">MINLTRKLVQPVVCAIGFLSLSANAQSVPAPDVDPAISGWPHALKPHNLPFSHTSGKKVGAYFTEWGTVNPGFQVADIPAQNLTHLYYAFIPVCGNNPSLQSANPQGHALLVRQCAGKPDYSVVIHDKFAALEKSYPGDHSGQPYRGIFGQLSRLKQVHPHLKILPSVGGWTLSDPLYDIGTEPAARAVFIDSIIGFIRTYDFFDGIDIDWEFPGGGGATAGLGSPQDGAGFAILMRELRLALNQLAAETGREYELAAAMSGGLEKLRLIDWEQAAPHMDYINLMTYDYYGAGSKLMGHHTGLFAAAAAANTGRSADEAVQYLLSRGVPPGKVTLGVAMYGRGWQDVNGVKGNNPFSGSATASISEGEAGSLNYKQLEANFIGGSEASGINGFTVGWDDNAKASYIWNPATNTLISLDTPRSVRAKGAYILQHQLGGIFAWELAGDNGHILNAMHQGLDHSHKKE</sequence>
<comment type="caution">
    <text evidence="9">The sequence shown here is derived from an EMBL/GenBank/DDBJ whole genome shotgun (WGS) entry which is preliminary data.</text>
</comment>
<evidence type="ECO:0000256" key="1">
    <source>
        <dbReference type="ARBA" id="ARBA00000822"/>
    </source>
</evidence>
<dbReference type="InterPro" id="IPR050314">
    <property type="entry name" value="Glycosyl_Hydrlase_18"/>
</dbReference>
<comment type="catalytic activity">
    <reaction evidence="1">
        <text>Random endo-hydrolysis of N-acetyl-beta-D-glucosaminide (1-&gt;4)-beta-linkages in chitin and chitodextrins.</text>
        <dbReference type="EC" id="3.2.1.14"/>
    </reaction>
</comment>
<keyword evidence="10" id="KW-1185">Reference proteome</keyword>
<dbReference type="InterPro" id="IPR001223">
    <property type="entry name" value="Glyco_hydro18_cat"/>
</dbReference>
<evidence type="ECO:0000256" key="3">
    <source>
        <dbReference type="ARBA" id="ARBA00022801"/>
    </source>
</evidence>
<feature type="domain" description="GH18" evidence="8">
    <location>
        <begin position="57"/>
        <end position="461"/>
    </location>
</feature>
<dbReference type="EMBL" id="JAHRID010000003">
    <property type="protein sequence ID" value="MBV2129346.1"/>
    <property type="molecule type" value="Genomic_DNA"/>
</dbReference>
<comment type="similarity">
    <text evidence="6">Belongs to the glycosyl hydrolase 18 family.</text>
</comment>
<dbReference type="PROSITE" id="PS51910">
    <property type="entry name" value="GH18_2"/>
    <property type="match status" value="1"/>
</dbReference>
<dbReference type="CDD" id="cd06548">
    <property type="entry name" value="GH18_chitinase"/>
    <property type="match status" value="1"/>
</dbReference>
<evidence type="ECO:0000256" key="4">
    <source>
        <dbReference type="ARBA" id="ARBA00023295"/>
    </source>
</evidence>
<dbReference type="RefSeq" id="WP_217668959.1">
    <property type="nucleotide sequence ID" value="NZ_JAHRID010000003.1"/>
</dbReference>
<accession>A0ABS6MKJ8</accession>
<dbReference type="PANTHER" id="PTHR11177">
    <property type="entry name" value="CHITINASE"/>
    <property type="match status" value="1"/>
</dbReference>
<evidence type="ECO:0000256" key="5">
    <source>
        <dbReference type="RuleBase" id="RU000489"/>
    </source>
</evidence>
<evidence type="ECO:0000256" key="6">
    <source>
        <dbReference type="RuleBase" id="RU004453"/>
    </source>
</evidence>
<keyword evidence="3 5" id="KW-0378">Hydrolase</keyword>
<keyword evidence="4 5" id="KW-0326">Glycosidase</keyword>
<gene>
    <name evidence="9" type="ORF">KQY15_09585</name>
</gene>
<proteinExistence type="inferred from homology"/>
<dbReference type="InterPro" id="IPR011583">
    <property type="entry name" value="Chitinase_II/V-like_cat"/>
</dbReference>
<protein>
    <recommendedName>
        <fullName evidence="2">chitinase</fullName>
        <ecNumber evidence="2">3.2.1.14</ecNumber>
    </recommendedName>
</protein>
<evidence type="ECO:0000313" key="9">
    <source>
        <dbReference type="EMBL" id="MBV2129346.1"/>
    </source>
</evidence>
<feature type="signal peptide" evidence="7">
    <location>
        <begin position="1"/>
        <end position="25"/>
    </location>
</feature>
<reference evidence="9 10" key="1">
    <citation type="submission" date="2021-06" db="EMBL/GenBank/DDBJ databases">
        <title>Rheinheimera indica sp. nov., isolated from deep-sea sediment.</title>
        <authorList>
            <person name="Wang Z."/>
            <person name="Zhang X.-Y."/>
        </authorList>
    </citation>
    <scope>NUCLEOTIDE SEQUENCE [LARGE SCALE GENOMIC DNA]</scope>
    <source>
        <strain evidence="9 10">SM2107</strain>
    </source>
</reference>
<dbReference type="PANTHER" id="PTHR11177:SF317">
    <property type="entry name" value="CHITINASE 12-RELATED"/>
    <property type="match status" value="1"/>
</dbReference>
<dbReference type="GO" id="GO:0016787">
    <property type="term" value="F:hydrolase activity"/>
    <property type="evidence" value="ECO:0007669"/>
    <property type="project" value="UniProtKB-KW"/>
</dbReference>
<feature type="chain" id="PRO_5046779038" description="chitinase" evidence="7">
    <location>
        <begin position="26"/>
        <end position="465"/>
    </location>
</feature>
<dbReference type="SMART" id="SM00636">
    <property type="entry name" value="Glyco_18"/>
    <property type="match status" value="1"/>
</dbReference>
<name>A0ABS6MKJ8_9GAMM</name>
<dbReference type="Pfam" id="PF00704">
    <property type="entry name" value="Glyco_hydro_18"/>
    <property type="match status" value="1"/>
</dbReference>
<keyword evidence="7" id="KW-0732">Signal</keyword>
<dbReference type="EC" id="3.2.1.14" evidence="2"/>
<evidence type="ECO:0000256" key="2">
    <source>
        <dbReference type="ARBA" id="ARBA00012729"/>
    </source>
</evidence>
<dbReference type="InterPro" id="IPR001579">
    <property type="entry name" value="Glyco_hydro_18_chit_AS"/>
</dbReference>
<evidence type="ECO:0000313" key="10">
    <source>
        <dbReference type="Proteomes" id="UP000704611"/>
    </source>
</evidence>
<evidence type="ECO:0000256" key="7">
    <source>
        <dbReference type="SAM" id="SignalP"/>
    </source>
</evidence>
<dbReference type="Proteomes" id="UP000704611">
    <property type="component" value="Unassembled WGS sequence"/>
</dbReference>
<organism evidence="9 10">
    <name type="scientific">Arsukibacterium indicum</name>
    <dbReference type="NCBI Taxonomy" id="2848612"/>
    <lineage>
        <taxon>Bacteria</taxon>
        <taxon>Pseudomonadati</taxon>
        <taxon>Pseudomonadota</taxon>
        <taxon>Gammaproteobacteria</taxon>
        <taxon>Chromatiales</taxon>
        <taxon>Chromatiaceae</taxon>
        <taxon>Arsukibacterium</taxon>
    </lineage>
</organism>
<dbReference type="PROSITE" id="PS01095">
    <property type="entry name" value="GH18_1"/>
    <property type="match status" value="1"/>
</dbReference>